<proteinExistence type="predicted"/>
<protein>
    <submittedName>
        <fullName evidence="1">Uncharacterized protein</fullName>
    </submittedName>
</protein>
<evidence type="ECO:0000313" key="2">
    <source>
        <dbReference type="Proteomes" id="UP001516400"/>
    </source>
</evidence>
<reference evidence="1 2" key="1">
    <citation type="journal article" date="2021" name="BMC Biol.">
        <title>Horizontally acquired antibacterial genes associated with adaptive radiation of ladybird beetles.</title>
        <authorList>
            <person name="Li H.S."/>
            <person name="Tang X.F."/>
            <person name="Huang Y.H."/>
            <person name="Xu Z.Y."/>
            <person name="Chen M.L."/>
            <person name="Du X.Y."/>
            <person name="Qiu B.Y."/>
            <person name="Chen P.T."/>
            <person name="Zhang W."/>
            <person name="Slipinski A."/>
            <person name="Escalona H.E."/>
            <person name="Waterhouse R.M."/>
            <person name="Zwick A."/>
            <person name="Pang H."/>
        </authorList>
    </citation>
    <scope>NUCLEOTIDE SEQUENCE [LARGE SCALE GENOMIC DNA]</scope>
    <source>
        <strain evidence="1">SYSU2018</strain>
    </source>
</reference>
<sequence>MNAWDQVLLQWCNCLELSKEIGDLNELRNGDFFTNLYGIISSSEIQNEDTMLTRLLCFLKGKYVNFQTEGCIIVHFLN</sequence>
<dbReference type="AlphaFoldDB" id="A0ABD2P5G3"/>
<evidence type="ECO:0000313" key="1">
    <source>
        <dbReference type="EMBL" id="KAL3285953.1"/>
    </source>
</evidence>
<dbReference type="Proteomes" id="UP001516400">
    <property type="component" value="Unassembled WGS sequence"/>
</dbReference>
<accession>A0ABD2P5G3</accession>
<gene>
    <name evidence="1" type="ORF">HHI36_000468</name>
</gene>
<organism evidence="1 2">
    <name type="scientific">Cryptolaemus montrouzieri</name>
    <dbReference type="NCBI Taxonomy" id="559131"/>
    <lineage>
        <taxon>Eukaryota</taxon>
        <taxon>Metazoa</taxon>
        <taxon>Ecdysozoa</taxon>
        <taxon>Arthropoda</taxon>
        <taxon>Hexapoda</taxon>
        <taxon>Insecta</taxon>
        <taxon>Pterygota</taxon>
        <taxon>Neoptera</taxon>
        <taxon>Endopterygota</taxon>
        <taxon>Coleoptera</taxon>
        <taxon>Polyphaga</taxon>
        <taxon>Cucujiformia</taxon>
        <taxon>Coccinelloidea</taxon>
        <taxon>Coccinellidae</taxon>
        <taxon>Scymninae</taxon>
        <taxon>Scymnini</taxon>
        <taxon>Cryptolaemus</taxon>
    </lineage>
</organism>
<name>A0ABD2P5G3_9CUCU</name>
<keyword evidence="2" id="KW-1185">Reference proteome</keyword>
<comment type="caution">
    <text evidence="1">The sequence shown here is derived from an EMBL/GenBank/DDBJ whole genome shotgun (WGS) entry which is preliminary data.</text>
</comment>
<dbReference type="EMBL" id="JABFTP020000185">
    <property type="protein sequence ID" value="KAL3285953.1"/>
    <property type="molecule type" value="Genomic_DNA"/>
</dbReference>